<feature type="transmembrane region" description="Helical" evidence="6">
    <location>
        <begin position="361"/>
        <end position="386"/>
    </location>
</feature>
<feature type="transmembrane region" description="Helical" evidence="6">
    <location>
        <begin position="302"/>
        <end position="321"/>
    </location>
</feature>
<name>A0A1D8AVH5_9BACT</name>
<evidence type="ECO:0000256" key="2">
    <source>
        <dbReference type="ARBA" id="ARBA00022448"/>
    </source>
</evidence>
<keyword evidence="4 6" id="KW-1133">Transmembrane helix</keyword>
<reference evidence="8 9" key="1">
    <citation type="submission" date="2016-06" db="EMBL/GenBank/DDBJ databases">
        <title>Three novel species with peptidoglycan cell walls form the new genus Lacunisphaera gen. nov. in the family Opitutaceae of the verrucomicrobial subdivision 4.</title>
        <authorList>
            <person name="Rast P."/>
            <person name="Gloeckner I."/>
            <person name="Jogler M."/>
            <person name="Boedeker C."/>
            <person name="Jeske O."/>
            <person name="Wiegand S."/>
            <person name="Reinhardt R."/>
            <person name="Schumann P."/>
            <person name="Rohde M."/>
            <person name="Spring S."/>
            <person name="Gloeckner F.O."/>
            <person name="Jogler C."/>
        </authorList>
    </citation>
    <scope>NUCLEOTIDE SEQUENCE [LARGE SCALE GENOMIC DNA]</scope>
    <source>
        <strain evidence="8 9">IG16b</strain>
    </source>
</reference>
<evidence type="ECO:0000256" key="6">
    <source>
        <dbReference type="SAM" id="Phobius"/>
    </source>
</evidence>
<accession>A0A1D8AVH5</accession>
<gene>
    <name evidence="8" type="primary">tetA</name>
    <name evidence="8" type="ORF">Verru16b_01973</name>
</gene>
<dbReference type="Gene3D" id="1.20.1250.20">
    <property type="entry name" value="MFS general substrate transporter like domains"/>
    <property type="match status" value="1"/>
</dbReference>
<feature type="transmembrane region" description="Helical" evidence="6">
    <location>
        <begin position="269"/>
        <end position="290"/>
    </location>
</feature>
<dbReference type="KEGG" id="obg:Verru16b_01973"/>
<dbReference type="InterPro" id="IPR011701">
    <property type="entry name" value="MFS"/>
</dbReference>
<evidence type="ECO:0000256" key="3">
    <source>
        <dbReference type="ARBA" id="ARBA00022692"/>
    </source>
</evidence>
<feature type="transmembrane region" description="Helical" evidence="6">
    <location>
        <begin position="398"/>
        <end position="419"/>
    </location>
</feature>
<dbReference type="InterPro" id="IPR020846">
    <property type="entry name" value="MFS_dom"/>
</dbReference>
<keyword evidence="9" id="KW-1185">Reference proteome</keyword>
<dbReference type="PROSITE" id="PS50850">
    <property type="entry name" value="MFS"/>
    <property type="match status" value="1"/>
</dbReference>
<feature type="transmembrane region" description="Helical" evidence="6">
    <location>
        <begin position="79"/>
        <end position="100"/>
    </location>
</feature>
<dbReference type="RefSeq" id="WP_069962107.1">
    <property type="nucleotide sequence ID" value="NZ_CP016094.1"/>
</dbReference>
<feature type="transmembrane region" description="Helical" evidence="6">
    <location>
        <begin position="135"/>
        <end position="157"/>
    </location>
</feature>
<feature type="transmembrane region" description="Helical" evidence="6">
    <location>
        <begin position="333"/>
        <end position="355"/>
    </location>
</feature>
<dbReference type="Proteomes" id="UP000095228">
    <property type="component" value="Chromosome"/>
</dbReference>
<proteinExistence type="predicted"/>
<feature type="transmembrane region" description="Helical" evidence="6">
    <location>
        <begin position="112"/>
        <end position="129"/>
    </location>
</feature>
<dbReference type="AlphaFoldDB" id="A0A1D8AVH5"/>
<dbReference type="PANTHER" id="PTHR23504:SF15">
    <property type="entry name" value="MAJOR FACILITATOR SUPERFAMILY (MFS) PROFILE DOMAIN-CONTAINING PROTEIN"/>
    <property type="match status" value="1"/>
</dbReference>
<dbReference type="GO" id="GO:0022857">
    <property type="term" value="F:transmembrane transporter activity"/>
    <property type="evidence" value="ECO:0007669"/>
    <property type="project" value="InterPro"/>
</dbReference>
<dbReference type="InterPro" id="IPR036259">
    <property type="entry name" value="MFS_trans_sf"/>
</dbReference>
<feature type="domain" description="Major facilitator superfamily (MFS) profile" evidence="7">
    <location>
        <begin position="17"/>
        <end position="449"/>
    </location>
</feature>
<feature type="transmembrane region" description="Helical" evidence="6">
    <location>
        <begin position="211"/>
        <end position="229"/>
    </location>
</feature>
<evidence type="ECO:0000256" key="4">
    <source>
        <dbReference type="ARBA" id="ARBA00022989"/>
    </source>
</evidence>
<comment type="subcellular location">
    <subcellularLocation>
        <location evidence="1">Membrane</location>
        <topology evidence="1">Multi-pass membrane protein</topology>
    </subcellularLocation>
</comment>
<feature type="transmembrane region" description="Helical" evidence="6">
    <location>
        <begin position="425"/>
        <end position="444"/>
    </location>
</feature>
<evidence type="ECO:0000256" key="5">
    <source>
        <dbReference type="ARBA" id="ARBA00023136"/>
    </source>
</evidence>
<evidence type="ECO:0000256" key="1">
    <source>
        <dbReference type="ARBA" id="ARBA00004141"/>
    </source>
</evidence>
<feature type="transmembrane region" description="Helical" evidence="6">
    <location>
        <begin position="20"/>
        <end position="43"/>
    </location>
</feature>
<dbReference type="STRING" id="1838286.Verru16b_01973"/>
<dbReference type="OrthoDB" id="9793283at2"/>
<keyword evidence="2" id="KW-0813">Transport</keyword>
<dbReference type="GO" id="GO:0016020">
    <property type="term" value="C:membrane"/>
    <property type="evidence" value="ECO:0007669"/>
    <property type="project" value="UniProtKB-SubCell"/>
</dbReference>
<dbReference type="Pfam" id="PF07690">
    <property type="entry name" value="MFS_1"/>
    <property type="match status" value="1"/>
</dbReference>
<sequence>MSTPTSPSSAPAPKPLSLGVIFLTLYIDLIGFSIFFPVGPAMLEWYVNKESEGGLLSALVRHLQALASAAHASDLATGALFAGALGSVYSLMQFLFSPVWGARSDRHGRRPILLLTIAGNALSYLLLFFSGSFLLFFAGRILGGIMGGNIAVAIAAVSDVTTRENRAKGMGIVGVAFGLGFLTGPVIGGLTAPFNLLERWPGLAALGVHPFSVPAAIAFTLCLINLVWIKARFRETLPPAARGTGTTTLRDRNPLHSLFRQPDGAIRRVNLVGFVVTFGFSFFESVISFFTADALHYSPRDLTLIFVNIGVVSILTQGVLARRLVPRLGEKPSAVLGMALIGVGFAGLGYAIGIARSVPLMYLMLTISTIGSGFANIALSSLVSLYAGPEEQGKVLGIYRSLGFLARALSPAVAGWLFFNSGGTVTFVIASLVLLTAAALGTGLPRPAK</sequence>
<dbReference type="EMBL" id="CP016094">
    <property type="protein sequence ID" value="AOS44904.1"/>
    <property type="molecule type" value="Genomic_DNA"/>
</dbReference>
<dbReference type="PATRIC" id="fig|1838286.3.peg.1987"/>
<protein>
    <submittedName>
        <fullName evidence="8">Tetracycline resistance protein, class C</fullName>
    </submittedName>
</protein>
<organism evidence="8 9">
    <name type="scientific">Lacunisphaera limnophila</name>
    <dbReference type="NCBI Taxonomy" id="1838286"/>
    <lineage>
        <taxon>Bacteria</taxon>
        <taxon>Pseudomonadati</taxon>
        <taxon>Verrucomicrobiota</taxon>
        <taxon>Opitutia</taxon>
        <taxon>Opitutales</taxon>
        <taxon>Opitutaceae</taxon>
        <taxon>Lacunisphaera</taxon>
    </lineage>
</organism>
<dbReference type="PANTHER" id="PTHR23504">
    <property type="entry name" value="MAJOR FACILITATOR SUPERFAMILY DOMAIN-CONTAINING PROTEIN 10"/>
    <property type="match status" value="1"/>
</dbReference>
<keyword evidence="5 6" id="KW-0472">Membrane</keyword>
<evidence type="ECO:0000313" key="9">
    <source>
        <dbReference type="Proteomes" id="UP000095228"/>
    </source>
</evidence>
<dbReference type="SUPFAM" id="SSF103473">
    <property type="entry name" value="MFS general substrate transporter"/>
    <property type="match status" value="1"/>
</dbReference>
<keyword evidence="3 6" id="KW-0812">Transmembrane</keyword>
<evidence type="ECO:0000259" key="7">
    <source>
        <dbReference type="PROSITE" id="PS50850"/>
    </source>
</evidence>
<evidence type="ECO:0000313" key="8">
    <source>
        <dbReference type="EMBL" id="AOS44904.1"/>
    </source>
</evidence>
<feature type="transmembrane region" description="Helical" evidence="6">
    <location>
        <begin position="169"/>
        <end position="191"/>
    </location>
</feature>